<proteinExistence type="predicted"/>
<dbReference type="RefSeq" id="WP_163679154.1">
    <property type="nucleotide sequence ID" value="NZ_AP022582.1"/>
</dbReference>
<dbReference type="KEGG" id="mseo:MSEO_19380"/>
<gene>
    <name evidence="2" type="ORF">MSEO_19380</name>
</gene>
<dbReference type="EMBL" id="AP022582">
    <property type="protein sequence ID" value="BBY01439.1"/>
    <property type="molecule type" value="Genomic_DNA"/>
</dbReference>
<feature type="domain" description="DUF1330" evidence="1">
    <location>
        <begin position="39"/>
        <end position="114"/>
    </location>
</feature>
<evidence type="ECO:0000313" key="2">
    <source>
        <dbReference type="EMBL" id="BBY01439.1"/>
    </source>
</evidence>
<dbReference type="SUPFAM" id="SSF54909">
    <property type="entry name" value="Dimeric alpha+beta barrel"/>
    <property type="match status" value="1"/>
</dbReference>
<evidence type="ECO:0000313" key="3">
    <source>
        <dbReference type="Proteomes" id="UP000466632"/>
    </source>
</evidence>
<dbReference type="InterPro" id="IPR011008">
    <property type="entry name" value="Dimeric_a/b-barrel"/>
</dbReference>
<dbReference type="Gene3D" id="3.30.70.100">
    <property type="match status" value="1"/>
</dbReference>
<accession>A0A7I7NYA3</accession>
<dbReference type="AlphaFoldDB" id="A0A7I7NYA3"/>
<organism evidence="2 3">
    <name type="scientific">Mycobacterium seoulense</name>
    <dbReference type="NCBI Taxonomy" id="386911"/>
    <lineage>
        <taxon>Bacteria</taxon>
        <taxon>Bacillati</taxon>
        <taxon>Actinomycetota</taxon>
        <taxon>Actinomycetes</taxon>
        <taxon>Mycobacteriales</taxon>
        <taxon>Mycobacteriaceae</taxon>
        <taxon>Mycobacterium</taxon>
    </lineage>
</organism>
<reference evidence="2 3" key="1">
    <citation type="journal article" date="2019" name="Emerg. Microbes Infect.">
        <title>Comprehensive subspecies identification of 175 nontuberculous mycobacteria species based on 7547 genomic profiles.</title>
        <authorList>
            <person name="Matsumoto Y."/>
            <person name="Kinjo T."/>
            <person name="Motooka D."/>
            <person name="Nabeya D."/>
            <person name="Jung N."/>
            <person name="Uechi K."/>
            <person name="Horii T."/>
            <person name="Iida T."/>
            <person name="Fujita J."/>
            <person name="Nakamura S."/>
        </authorList>
    </citation>
    <scope>NUCLEOTIDE SEQUENCE [LARGE SCALE GENOMIC DNA]</scope>
    <source>
        <strain evidence="2 3">JCM 16018</strain>
    </source>
</reference>
<evidence type="ECO:0000259" key="1">
    <source>
        <dbReference type="Pfam" id="PF07045"/>
    </source>
</evidence>
<dbReference type="PANTHER" id="PTHR40257:SF1">
    <property type="entry name" value="DUF1330 DOMAIN-CONTAINING PROTEIN"/>
    <property type="match status" value="1"/>
</dbReference>
<keyword evidence="3" id="KW-1185">Reference proteome</keyword>
<dbReference type="InterPro" id="IPR010753">
    <property type="entry name" value="DUF1330"/>
</dbReference>
<dbReference type="Proteomes" id="UP000466632">
    <property type="component" value="Chromosome"/>
</dbReference>
<protein>
    <submittedName>
        <fullName evidence="2">DUF1330 domain-containing protein</fullName>
    </submittedName>
</protein>
<dbReference type="Pfam" id="PF07045">
    <property type="entry name" value="DUF1330"/>
    <property type="match status" value="1"/>
</dbReference>
<sequence length="130" mass="14095">MSTSVETTPEQVAALAARPADAPVVMVNLLQFKKPGGLDRYLQYGAEVAPHLDRVGAKIRYGGTSPGVVIGDGREPWWDAILIVEYPTPAAFLEMVTSPEYARVHEHRAAALDRGDLIATSSWMAAEQFS</sequence>
<name>A0A7I7NYA3_9MYCO</name>
<dbReference type="PANTHER" id="PTHR40257">
    <property type="match status" value="1"/>
</dbReference>